<organism evidence="4 5">
    <name type="scientific">Pontibacter diazotrophicus</name>
    <dbReference type="NCBI Taxonomy" id="1400979"/>
    <lineage>
        <taxon>Bacteria</taxon>
        <taxon>Pseudomonadati</taxon>
        <taxon>Bacteroidota</taxon>
        <taxon>Cytophagia</taxon>
        <taxon>Cytophagales</taxon>
        <taxon>Hymenobacteraceae</taxon>
        <taxon>Pontibacter</taxon>
    </lineage>
</organism>
<dbReference type="SUPFAM" id="SSF51735">
    <property type="entry name" value="NAD(P)-binding Rossmann-fold domains"/>
    <property type="match status" value="1"/>
</dbReference>
<dbReference type="PANTHER" id="PTHR42901">
    <property type="entry name" value="ALCOHOL DEHYDROGENASE"/>
    <property type="match status" value="1"/>
</dbReference>
<gene>
    <name evidence="4" type="ORF">DXT99_24845</name>
</gene>
<dbReference type="InterPro" id="IPR020904">
    <property type="entry name" value="Sc_DH/Rdtase_CS"/>
</dbReference>
<evidence type="ECO:0000256" key="2">
    <source>
        <dbReference type="ARBA" id="ARBA00023002"/>
    </source>
</evidence>
<dbReference type="PANTHER" id="PTHR42901:SF1">
    <property type="entry name" value="ALCOHOL DEHYDROGENASE"/>
    <property type="match status" value="1"/>
</dbReference>
<evidence type="ECO:0000256" key="1">
    <source>
        <dbReference type="ARBA" id="ARBA00006484"/>
    </source>
</evidence>
<dbReference type="EMBL" id="QRGR01000043">
    <property type="protein sequence ID" value="RDV11334.1"/>
    <property type="molecule type" value="Genomic_DNA"/>
</dbReference>
<dbReference type="PRINTS" id="PR00080">
    <property type="entry name" value="SDRFAMILY"/>
</dbReference>
<dbReference type="AlphaFoldDB" id="A0A3D8L1M1"/>
<keyword evidence="5" id="KW-1185">Reference proteome</keyword>
<dbReference type="OrthoDB" id="9808814at2"/>
<keyword evidence="2" id="KW-0560">Oxidoreductase</keyword>
<dbReference type="GO" id="GO:0016491">
    <property type="term" value="F:oxidoreductase activity"/>
    <property type="evidence" value="ECO:0007669"/>
    <property type="project" value="UniProtKB-KW"/>
</dbReference>
<dbReference type="PROSITE" id="PS00061">
    <property type="entry name" value="ADH_SHORT"/>
    <property type="match status" value="1"/>
</dbReference>
<evidence type="ECO:0000313" key="4">
    <source>
        <dbReference type="EMBL" id="RDV11334.1"/>
    </source>
</evidence>
<dbReference type="Pfam" id="PF00106">
    <property type="entry name" value="adh_short"/>
    <property type="match status" value="1"/>
</dbReference>
<dbReference type="Gene3D" id="3.40.50.720">
    <property type="entry name" value="NAD(P)-binding Rossmann-like Domain"/>
    <property type="match status" value="1"/>
</dbReference>
<accession>A0A3D8L1M1</accession>
<sequence length="262" mass="28760">MDLKNKKVLITGGSAGIGKAIIKELVNRGVQDIAVMGRRKEPLEALKSDFPSVNFLSIQGNVGKAEDLDRAVSAVSQQWDALDILINNAGVVSAGLLAEQKDEDIINQININVTGLILLTKKALPLLQKSKEGAIMNLSSGFGYIAMPFYSVYAATKAAVGQFSDAMRRELHQYPLHVMTVYPSATDTDMMETAKVGEMDTAEEVARVSVEGLLNREINVIVGGKEREEHIKLNFLEPRKFDEYAIANYEGMSEMAKNHRSM</sequence>
<name>A0A3D8L1M1_9BACT</name>
<dbReference type="CDD" id="cd05233">
    <property type="entry name" value="SDR_c"/>
    <property type="match status" value="1"/>
</dbReference>
<reference evidence="5" key="1">
    <citation type="submission" date="2018-08" db="EMBL/GenBank/DDBJ databases">
        <authorList>
            <person name="Liu Z.-W."/>
            <person name="Du Z.-J."/>
        </authorList>
    </citation>
    <scope>NUCLEOTIDE SEQUENCE [LARGE SCALE GENOMIC DNA]</scope>
    <source>
        <strain evidence="5">H4X</strain>
    </source>
</reference>
<protein>
    <submittedName>
        <fullName evidence="4">SDR family NAD(P)-dependent oxidoreductase</fullName>
    </submittedName>
</protein>
<dbReference type="PRINTS" id="PR00081">
    <property type="entry name" value="GDHRDH"/>
</dbReference>
<dbReference type="InterPro" id="IPR036291">
    <property type="entry name" value="NAD(P)-bd_dom_sf"/>
</dbReference>
<dbReference type="Proteomes" id="UP000256708">
    <property type="component" value="Unassembled WGS sequence"/>
</dbReference>
<proteinExistence type="inferred from homology"/>
<evidence type="ECO:0000256" key="3">
    <source>
        <dbReference type="RuleBase" id="RU000363"/>
    </source>
</evidence>
<evidence type="ECO:0000313" key="5">
    <source>
        <dbReference type="Proteomes" id="UP000256708"/>
    </source>
</evidence>
<dbReference type="InterPro" id="IPR002347">
    <property type="entry name" value="SDR_fam"/>
</dbReference>
<dbReference type="RefSeq" id="WP_115568297.1">
    <property type="nucleotide sequence ID" value="NZ_QRGR01000043.1"/>
</dbReference>
<comment type="similarity">
    <text evidence="1 3">Belongs to the short-chain dehydrogenases/reductases (SDR) family.</text>
</comment>
<comment type="caution">
    <text evidence="4">The sequence shown here is derived from an EMBL/GenBank/DDBJ whole genome shotgun (WGS) entry which is preliminary data.</text>
</comment>